<dbReference type="InterPro" id="IPR036097">
    <property type="entry name" value="HisK_dim/P_sf"/>
</dbReference>
<dbReference type="SUPFAM" id="SSF55874">
    <property type="entry name" value="ATPase domain of HSP90 chaperone/DNA topoisomerase II/histidine kinase"/>
    <property type="match status" value="1"/>
</dbReference>
<dbReference type="Pfam" id="PF02518">
    <property type="entry name" value="HATPase_c"/>
    <property type="match status" value="1"/>
</dbReference>
<dbReference type="Pfam" id="PF00512">
    <property type="entry name" value="HisKA"/>
    <property type="match status" value="1"/>
</dbReference>
<dbReference type="SMART" id="SM00304">
    <property type="entry name" value="HAMP"/>
    <property type="match status" value="1"/>
</dbReference>
<dbReference type="Pfam" id="PF00672">
    <property type="entry name" value="HAMP"/>
    <property type="match status" value="1"/>
</dbReference>
<dbReference type="PANTHER" id="PTHR45436">
    <property type="entry name" value="SENSOR HISTIDINE KINASE YKOH"/>
    <property type="match status" value="1"/>
</dbReference>
<organism evidence="13 14">
    <name type="scientific">Hymenobacter endophyticus</name>
    <dbReference type="NCBI Taxonomy" id="3076335"/>
    <lineage>
        <taxon>Bacteria</taxon>
        <taxon>Pseudomonadati</taxon>
        <taxon>Bacteroidota</taxon>
        <taxon>Cytophagia</taxon>
        <taxon>Cytophagales</taxon>
        <taxon>Hymenobacteraceae</taxon>
        <taxon>Hymenobacter</taxon>
    </lineage>
</organism>
<feature type="domain" description="HAMP" evidence="12">
    <location>
        <begin position="171"/>
        <end position="224"/>
    </location>
</feature>
<evidence type="ECO:0000259" key="11">
    <source>
        <dbReference type="PROSITE" id="PS50109"/>
    </source>
</evidence>
<dbReference type="EC" id="2.7.13.3" evidence="3"/>
<dbReference type="EMBL" id="JAWDJT010000005">
    <property type="protein sequence ID" value="MDU0370651.1"/>
    <property type="molecule type" value="Genomic_DNA"/>
</dbReference>
<name>A0ABU3TGZ1_9BACT</name>
<dbReference type="Gene3D" id="1.10.287.130">
    <property type="match status" value="1"/>
</dbReference>
<sequence>MRLLAGLRGQLLLLFALVFGGVTLLASGYQYRQLTHTLRQTDDQLLLRQARQLLARTSFEPLPTVPLPGLGEQLRVVAHAAGQPDQELFRSPEFPAPLPPQLALGEPATWQGQRVVRLQTTPDDQDRYFTLWLAHSGEPLLVAVQQLRQRLAWALLGSLALAAALAALLGHRALRPLRRMARHARRIHEAPGLQQLPEPATGDEVQDLARTLNQMLRRLHESAQLQDNFLAAAAHELRTPLATLHAGLHTVQHTPALPAATQQQLAAQQDEVRRLSRLVDDLLLSSRLRAGALPLHLEPVPLDELTVATVDRLLPQFRSAGRPLHLAVAEDVPAYTVQADVDKLTTVLGNLLENALRHALPGGEVRVSVDQEAATGWLFVEVANPIRHSLGDLSRLTTAYYQADVLSNGAGLGLWLSNQLAELHGAPLQLQETDGWFRARIRLPPLAE</sequence>
<proteinExistence type="predicted"/>
<dbReference type="InterPro" id="IPR036890">
    <property type="entry name" value="HATPase_C_sf"/>
</dbReference>
<accession>A0ABU3TGZ1</accession>
<keyword evidence="14" id="KW-1185">Reference proteome</keyword>
<dbReference type="PROSITE" id="PS50109">
    <property type="entry name" value="HIS_KIN"/>
    <property type="match status" value="1"/>
</dbReference>
<dbReference type="Gene3D" id="6.10.340.10">
    <property type="match status" value="1"/>
</dbReference>
<dbReference type="SUPFAM" id="SSF47384">
    <property type="entry name" value="Homodimeric domain of signal transducing histidine kinase"/>
    <property type="match status" value="1"/>
</dbReference>
<keyword evidence="4" id="KW-0597">Phosphoprotein</keyword>
<dbReference type="InterPro" id="IPR003661">
    <property type="entry name" value="HisK_dim/P_dom"/>
</dbReference>
<comment type="catalytic activity">
    <reaction evidence="1">
        <text>ATP + protein L-histidine = ADP + protein N-phospho-L-histidine.</text>
        <dbReference type="EC" id="2.7.13.3"/>
    </reaction>
</comment>
<dbReference type="SMART" id="SM00388">
    <property type="entry name" value="HisKA"/>
    <property type="match status" value="1"/>
</dbReference>
<dbReference type="PANTHER" id="PTHR45436:SF5">
    <property type="entry name" value="SENSOR HISTIDINE KINASE TRCS"/>
    <property type="match status" value="1"/>
</dbReference>
<dbReference type="CDD" id="cd00082">
    <property type="entry name" value="HisKA"/>
    <property type="match status" value="1"/>
</dbReference>
<dbReference type="Proteomes" id="UP001250698">
    <property type="component" value="Unassembled WGS sequence"/>
</dbReference>
<protein>
    <recommendedName>
        <fullName evidence="3">histidine kinase</fullName>
        <ecNumber evidence="3">2.7.13.3</ecNumber>
    </recommendedName>
</protein>
<feature type="domain" description="Histidine kinase" evidence="11">
    <location>
        <begin position="232"/>
        <end position="447"/>
    </location>
</feature>
<evidence type="ECO:0000256" key="8">
    <source>
        <dbReference type="ARBA" id="ARBA00022989"/>
    </source>
</evidence>
<evidence type="ECO:0000256" key="9">
    <source>
        <dbReference type="ARBA" id="ARBA00023012"/>
    </source>
</evidence>
<dbReference type="Gene3D" id="3.30.565.10">
    <property type="entry name" value="Histidine kinase-like ATPase, C-terminal domain"/>
    <property type="match status" value="1"/>
</dbReference>
<dbReference type="CDD" id="cd06225">
    <property type="entry name" value="HAMP"/>
    <property type="match status" value="1"/>
</dbReference>
<evidence type="ECO:0000256" key="3">
    <source>
        <dbReference type="ARBA" id="ARBA00012438"/>
    </source>
</evidence>
<dbReference type="PROSITE" id="PS50885">
    <property type="entry name" value="HAMP"/>
    <property type="match status" value="1"/>
</dbReference>
<dbReference type="RefSeq" id="WP_315998132.1">
    <property type="nucleotide sequence ID" value="NZ_JAWDJT010000005.1"/>
</dbReference>
<evidence type="ECO:0000256" key="7">
    <source>
        <dbReference type="ARBA" id="ARBA00022777"/>
    </source>
</evidence>
<dbReference type="InterPro" id="IPR005467">
    <property type="entry name" value="His_kinase_dom"/>
</dbReference>
<comment type="caution">
    <text evidence="13">The sequence shown here is derived from an EMBL/GenBank/DDBJ whole genome shotgun (WGS) entry which is preliminary data.</text>
</comment>
<dbReference type="SUPFAM" id="SSF158472">
    <property type="entry name" value="HAMP domain-like"/>
    <property type="match status" value="1"/>
</dbReference>
<reference evidence="13 14" key="1">
    <citation type="submission" date="2023-10" db="EMBL/GenBank/DDBJ databases">
        <title>Hymenobacter endophyticus sp. nov., an isolate from the leaf tissues of wheat.</title>
        <authorList>
            <person name="Dai Y."/>
        </authorList>
    </citation>
    <scope>NUCLEOTIDE SEQUENCE [LARGE SCALE GENOMIC DNA]</scope>
    <source>
        <strain evidence="13 14">ZK17L-C2</strain>
    </source>
</reference>
<evidence type="ECO:0000256" key="2">
    <source>
        <dbReference type="ARBA" id="ARBA00004370"/>
    </source>
</evidence>
<keyword evidence="5" id="KW-0808">Transferase</keyword>
<keyword evidence="10" id="KW-0472">Membrane</keyword>
<evidence type="ECO:0000256" key="5">
    <source>
        <dbReference type="ARBA" id="ARBA00022679"/>
    </source>
</evidence>
<keyword evidence="8 10" id="KW-1133">Transmembrane helix</keyword>
<dbReference type="InterPro" id="IPR003660">
    <property type="entry name" value="HAMP_dom"/>
</dbReference>
<dbReference type="SMART" id="SM00387">
    <property type="entry name" value="HATPase_c"/>
    <property type="match status" value="1"/>
</dbReference>
<feature type="transmembrane region" description="Helical" evidence="10">
    <location>
        <begin position="151"/>
        <end position="170"/>
    </location>
</feature>
<evidence type="ECO:0000313" key="14">
    <source>
        <dbReference type="Proteomes" id="UP001250698"/>
    </source>
</evidence>
<evidence type="ECO:0000256" key="10">
    <source>
        <dbReference type="SAM" id="Phobius"/>
    </source>
</evidence>
<dbReference type="InterPro" id="IPR003594">
    <property type="entry name" value="HATPase_dom"/>
</dbReference>
<evidence type="ECO:0000259" key="12">
    <source>
        <dbReference type="PROSITE" id="PS50885"/>
    </source>
</evidence>
<dbReference type="InterPro" id="IPR050428">
    <property type="entry name" value="TCS_sensor_his_kinase"/>
</dbReference>
<gene>
    <name evidence="13" type="ORF">ROI90_09630</name>
</gene>
<keyword evidence="7 13" id="KW-0418">Kinase</keyword>
<comment type="subcellular location">
    <subcellularLocation>
        <location evidence="2">Membrane</location>
    </subcellularLocation>
</comment>
<keyword evidence="9" id="KW-0902">Two-component regulatory system</keyword>
<evidence type="ECO:0000256" key="4">
    <source>
        <dbReference type="ARBA" id="ARBA00022553"/>
    </source>
</evidence>
<keyword evidence="6 10" id="KW-0812">Transmembrane</keyword>
<dbReference type="GO" id="GO:0016301">
    <property type="term" value="F:kinase activity"/>
    <property type="evidence" value="ECO:0007669"/>
    <property type="project" value="UniProtKB-KW"/>
</dbReference>
<evidence type="ECO:0000256" key="6">
    <source>
        <dbReference type="ARBA" id="ARBA00022692"/>
    </source>
</evidence>
<evidence type="ECO:0000256" key="1">
    <source>
        <dbReference type="ARBA" id="ARBA00000085"/>
    </source>
</evidence>
<evidence type="ECO:0000313" key="13">
    <source>
        <dbReference type="EMBL" id="MDU0370651.1"/>
    </source>
</evidence>